<gene>
    <name evidence="2" type="ORF">ADH66_01620</name>
    <name evidence="3" type="ORF">I5Q82_11645</name>
</gene>
<dbReference type="InterPro" id="IPR003711">
    <property type="entry name" value="CarD-like/TRCF_RID"/>
</dbReference>
<dbReference type="EMBL" id="CP021422">
    <property type="protein sequence ID" value="ASB39464.1"/>
    <property type="molecule type" value="Genomic_DNA"/>
</dbReference>
<dbReference type="AlphaFoldDB" id="A0A1Z2XM09"/>
<dbReference type="InterPro" id="IPR042215">
    <property type="entry name" value="CarD-like_C"/>
</dbReference>
<accession>A0A1Z2XM09</accession>
<feature type="domain" description="CarD-like/TRCF RNAP-interacting" evidence="1">
    <location>
        <begin position="1"/>
        <end position="101"/>
    </location>
</feature>
<dbReference type="Gene3D" id="1.20.58.1290">
    <property type="entry name" value="CarD-like, C-terminal domain"/>
    <property type="match status" value="1"/>
</dbReference>
<dbReference type="Pfam" id="PF02559">
    <property type="entry name" value="CarD_TRCF_RID"/>
    <property type="match status" value="1"/>
</dbReference>
<keyword evidence="4" id="KW-1185">Reference proteome</keyword>
<evidence type="ECO:0000259" key="1">
    <source>
        <dbReference type="SMART" id="SM01058"/>
    </source>
</evidence>
<organism evidence="3 5">
    <name type="scientific">Acutalibacter muris</name>
    <dbReference type="NCBI Taxonomy" id="1796620"/>
    <lineage>
        <taxon>Bacteria</taxon>
        <taxon>Bacillati</taxon>
        <taxon>Bacillota</taxon>
        <taxon>Clostridia</taxon>
        <taxon>Eubacteriales</taxon>
        <taxon>Acutalibacteraceae</taxon>
        <taxon>Acutalibacter</taxon>
    </lineage>
</organism>
<sequence length="170" mass="19532">MYQVGELVSYGSTGVCRVSEIINQTCPDGEERLYYVMQPLYKACVISVPVDSDKVFIRPIITRDEADRLIGLIPTMDCPAFHSRVSRELNEHYTTLLKSYSCQNWMEMTISIHTKKQWLLSRKRKFGSVDERYLKQAEELLFGELAAALDIPKEEVREYIGAKLESLKAS</sequence>
<evidence type="ECO:0000313" key="3">
    <source>
        <dbReference type="EMBL" id="QQR28754.1"/>
    </source>
</evidence>
<reference evidence="2" key="1">
    <citation type="journal article" date="2017" name="Genome Announc.">
        <title>High-Quality Whole-Genome Sequences of the Oligo-Mouse-Microbiota Bacterial Community.</title>
        <authorList>
            <person name="Garzetti D."/>
            <person name="Brugiroux S."/>
            <person name="Bunk B."/>
            <person name="Pukall R."/>
            <person name="McCoy K.D."/>
            <person name="Macpherson A.J."/>
            <person name="Stecher B."/>
        </authorList>
    </citation>
    <scope>NUCLEOTIDE SEQUENCE</scope>
    <source>
        <strain evidence="2">KB18</strain>
    </source>
</reference>
<dbReference type="Proteomes" id="UP000196710">
    <property type="component" value="Chromosome"/>
</dbReference>
<evidence type="ECO:0000313" key="2">
    <source>
        <dbReference type="EMBL" id="ASB39464.1"/>
    </source>
</evidence>
<dbReference type="EMBL" id="CP065321">
    <property type="protein sequence ID" value="QQR28754.1"/>
    <property type="molecule type" value="Genomic_DNA"/>
</dbReference>
<dbReference type="Proteomes" id="UP000596035">
    <property type="component" value="Chromosome"/>
</dbReference>
<dbReference type="SMART" id="SM01058">
    <property type="entry name" value="CarD_TRCF"/>
    <property type="match status" value="1"/>
</dbReference>
<evidence type="ECO:0000313" key="5">
    <source>
        <dbReference type="Proteomes" id="UP000596035"/>
    </source>
</evidence>
<proteinExistence type="predicted"/>
<dbReference type="Gene3D" id="2.40.10.170">
    <property type="match status" value="1"/>
</dbReference>
<dbReference type="RefSeq" id="WP_066536562.1">
    <property type="nucleotide sequence ID" value="NZ_CAJTCQ010000002.1"/>
</dbReference>
<reference evidence="4" key="2">
    <citation type="submission" date="2017-05" db="EMBL/GenBank/DDBJ databases">
        <title>Improved OligoMM genomes.</title>
        <authorList>
            <person name="Garzetti D."/>
        </authorList>
    </citation>
    <scope>NUCLEOTIDE SEQUENCE [LARGE SCALE GENOMIC DNA]</scope>
    <source>
        <strain evidence="4">KB18</strain>
    </source>
</reference>
<evidence type="ECO:0000313" key="4">
    <source>
        <dbReference type="Proteomes" id="UP000196710"/>
    </source>
</evidence>
<name>A0A1Z2XM09_9FIRM</name>
<protein>
    <submittedName>
        <fullName evidence="3">CarD family transcriptional regulator</fullName>
    </submittedName>
</protein>
<reference evidence="3 5" key="3">
    <citation type="submission" date="2020-11" db="EMBL/GenBank/DDBJ databases">
        <title>Closed and high quality bacterial genomes of the OMM12 community.</title>
        <authorList>
            <person name="Marbouty M."/>
            <person name="Lamy-Besnier Q."/>
            <person name="Debarbieux L."/>
            <person name="Koszul R."/>
        </authorList>
    </citation>
    <scope>NUCLEOTIDE SEQUENCE [LARGE SCALE GENOMIC DNA]</scope>
    <source>
        <strain evidence="3 5">KB18</strain>
    </source>
</reference>
<dbReference type="KEGG" id="amur:ADH66_01620"/>